<reference evidence="1" key="1">
    <citation type="submission" date="2023-08" db="EMBL/GenBank/DDBJ databases">
        <title>Reference Genome Resource for the Citrus Pathogen Phytophthora citrophthora.</title>
        <authorList>
            <person name="Moller H."/>
            <person name="Coetzee B."/>
            <person name="Rose L.J."/>
            <person name="Van Niekerk J.M."/>
        </authorList>
    </citation>
    <scope>NUCLEOTIDE SEQUENCE</scope>
    <source>
        <strain evidence="1">STE-U-9442</strain>
    </source>
</reference>
<name>A0AAD9LN19_9STRA</name>
<dbReference type="AlphaFoldDB" id="A0AAD9LN19"/>
<proteinExistence type="predicted"/>
<gene>
    <name evidence="1" type="ORF">P3T76_006313</name>
</gene>
<keyword evidence="2" id="KW-1185">Reference proteome</keyword>
<sequence>MLLQHPIIQLGCPRGRVHQTLTQVFWLRRCLVPVTHDVMMRLFFGDLIVGSRLIFMRINNPEAQHCVRDGCDSIETLEHCFLKCPRLAQIDIARGWREDHEILLILWKIHTAIVFHATWRLRNDIYFGETQAVAPSIPNMQASFRSHYHFLFRHSSDWNIDGEALNRVLTRLGYEPEHTEFLPNLPRQRI</sequence>
<organism evidence="1 2">
    <name type="scientific">Phytophthora citrophthora</name>
    <dbReference type="NCBI Taxonomy" id="4793"/>
    <lineage>
        <taxon>Eukaryota</taxon>
        <taxon>Sar</taxon>
        <taxon>Stramenopiles</taxon>
        <taxon>Oomycota</taxon>
        <taxon>Peronosporomycetes</taxon>
        <taxon>Peronosporales</taxon>
        <taxon>Peronosporaceae</taxon>
        <taxon>Phytophthora</taxon>
    </lineage>
</organism>
<comment type="caution">
    <text evidence="1">The sequence shown here is derived from an EMBL/GenBank/DDBJ whole genome shotgun (WGS) entry which is preliminary data.</text>
</comment>
<evidence type="ECO:0000313" key="1">
    <source>
        <dbReference type="EMBL" id="KAK1941991.1"/>
    </source>
</evidence>
<evidence type="ECO:0000313" key="2">
    <source>
        <dbReference type="Proteomes" id="UP001259832"/>
    </source>
</evidence>
<protein>
    <submittedName>
        <fullName evidence="1">Uncharacterized protein</fullName>
    </submittedName>
</protein>
<dbReference type="EMBL" id="JASMQC010000010">
    <property type="protein sequence ID" value="KAK1941991.1"/>
    <property type="molecule type" value="Genomic_DNA"/>
</dbReference>
<dbReference type="Proteomes" id="UP001259832">
    <property type="component" value="Unassembled WGS sequence"/>
</dbReference>
<accession>A0AAD9LN19</accession>